<accession>A0A8J4BGQ3</accession>
<feature type="region of interest" description="Disordered" evidence="1">
    <location>
        <begin position="1"/>
        <end position="40"/>
    </location>
</feature>
<evidence type="ECO:0000256" key="1">
    <source>
        <dbReference type="SAM" id="MobiDB-lite"/>
    </source>
</evidence>
<dbReference type="AlphaFoldDB" id="A0A8J4BGQ3"/>
<feature type="non-terminal residue" evidence="2">
    <location>
        <position position="122"/>
    </location>
</feature>
<proteinExistence type="predicted"/>
<name>A0A8J4BGQ3_9CHLO</name>
<sequence length="122" mass="12593">MAHCAAPDSEVPGRSQSPLAVTPATAAPSPGLRHTAVGRASDGSAGIFQIMMTITRASNDDDDDNDDDNDNDNDNDKRSKCLDLSFQRVAGGDRPQSMSQNLATVAIEAAAGDAAAPTTSFT</sequence>
<organism evidence="2 3">
    <name type="scientific">Volvox africanus</name>
    <dbReference type="NCBI Taxonomy" id="51714"/>
    <lineage>
        <taxon>Eukaryota</taxon>
        <taxon>Viridiplantae</taxon>
        <taxon>Chlorophyta</taxon>
        <taxon>core chlorophytes</taxon>
        <taxon>Chlorophyceae</taxon>
        <taxon>CS clade</taxon>
        <taxon>Chlamydomonadales</taxon>
        <taxon>Volvocaceae</taxon>
        <taxon>Volvox</taxon>
    </lineage>
</organism>
<comment type="caution">
    <text evidence="2">The sequence shown here is derived from an EMBL/GenBank/DDBJ whole genome shotgun (WGS) entry which is preliminary data.</text>
</comment>
<protein>
    <submittedName>
        <fullName evidence="2">Uncharacterized protein</fullName>
    </submittedName>
</protein>
<keyword evidence="3" id="KW-1185">Reference proteome</keyword>
<evidence type="ECO:0000313" key="2">
    <source>
        <dbReference type="EMBL" id="GIL61253.1"/>
    </source>
</evidence>
<dbReference type="EMBL" id="BNCO01000044">
    <property type="protein sequence ID" value="GIL61253.1"/>
    <property type="molecule type" value="Genomic_DNA"/>
</dbReference>
<gene>
    <name evidence="2" type="ORF">Vafri_15650</name>
</gene>
<feature type="region of interest" description="Disordered" evidence="1">
    <location>
        <begin position="56"/>
        <end position="80"/>
    </location>
</feature>
<dbReference type="Proteomes" id="UP000747399">
    <property type="component" value="Unassembled WGS sequence"/>
</dbReference>
<feature type="compositionally biased region" description="Acidic residues" evidence="1">
    <location>
        <begin position="60"/>
        <end position="73"/>
    </location>
</feature>
<evidence type="ECO:0000313" key="3">
    <source>
        <dbReference type="Proteomes" id="UP000747399"/>
    </source>
</evidence>
<reference evidence="2" key="1">
    <citation type="journal article" date="2021" name="Proc. Natl. Acad. Sci. U.S.A.">
        <title>Three genomes in the algal genus Volvox reveal the fate of a haploid sex-determining region after a transition to homothallism.</title>
        <authorList>
            <person name="Yamamoto K."/>
            <person name="Hamaji T."/>
            <person name="Kawai-Toyooka H."/>
            <person name="Matsuzaki R."/>
            <person name="Takahashi F."/>
            <person name="Nishimura Y."/>
            <person name="Kawachi M."/>
            <person name="Noguchi H."/>
            <person name="Minakuchi Y."/>
            <person name="Umen J.G."/>
            <person name="Toyoda A."/>
            <person name="Nozaki H."/>
        </authorList>
    </citation>
    <scope>NUCLEOTIDE SEQUENCE</scope>
    <source>
        <strain evidence="2">NIES-3780</strain>
    </source>
</reference>